<dbReference type="PROSITE" id="PS50011">
    <property type="entry name" value="PROTEIN_KINASE_DOM"/>
    <property type="match status" value="1"/>
</dbReference>
<dbReference type="AlphaFoldDB" id="A0A5M6D434"/>
<dbReference type="PROSITE" id="PS00107">
    <property type="entry name" value="PROTEIN_KINASE_ATP"/>
    <property type="match status" value="1"/>
</dbReference>
<evidence type="ECO:0000256" key="4">
    <source>
        <dbReference type="ARBA" id="ARBA00022840"/>
    </source>
</evidence>
<dbReference type="InterPro" id="IPR017441">
    <property type="entry name" value="Protein_kinase_ATP_BS"/>
</dbReference>
<keyword evidence="1" id="KW-0808">Transferase</keyword>
<sequence length="621" mass="69052">MKPPEFLGPYRIGETLGRGGMGTVYQARHEKSGEQVAVKLIATQVSDEMRFRRRFHAEIETLKRLKHPNIVRLIGYGEEQGMLFYSMEFVDGETVQDMIRRDKRIPWKQSLDIAIQVCGALKHAHDFGVIHRDLKPANLIVQKDGTVKLVDFGISKIFGHDQTALGSVMGTADYMAPEQAGDGGITPRTDLYALGCVLYAMLAGRPPFRGKSVTEVISALKFKEAVPLDMVDPDLPEDIVQIVDELLAKSPDQRPPTALAVMNRLKAMRGGLDRMQTLQEGSGGAGGASHDTAFVSPAEQADDESRGGRQPYGDTLESMPQPGHEATDISQINPSAGTIKTEGRGGDRVTAVGTAATEHRRPRETGPRMAEPIGQTHFQTVTEGDVREGHFASSSEQSESDTMRALSIVAITVALLAGIIFLAVSLRGPDADELLARIDQRDRQSESYEFENDLESFLKLFPDHPRAEEMRRLQTEQRVESVIRRLKLKDKLRMDESPLYEQAFLEAMSLRQSDPQQSVEKLRHWINVFHDPSIAADDERTELTELAQFEAERLDQLAATAPGGGRDARVAELMQRIDDAQSLPEPKQRKLLESIITLYEDQPWAEDALQRAREQLEQLGS</sequence>
<name>A0A5M6D434_9BACT</name>
<evidence type="ECO:0000259" key="7">
    <source>
        <dbReference type="PROSITE" id="PS50011"/>
    </source>
</evidence>
<feature type="domain" description="Protein kinase" evidence="7">
    <location>
        <begin position="10"/>
        <end position="268"/>
    </location>
</feature>
<dbReference type="GO" id="GO:0005524">
    <property type="term" value="F:ATP binding"/>
    <property type="evidence" value="ECO:0007669"/>
    <property type="project" value="UniProtKB-UniRule"/>
</dbReference>
<dbReference type="GO" id="GO:0004674">
    <property type="term" value="F:protein serine/threonine kinase activity"/>
    <property type="evidence" value="ECO:0007669"/>
    <property type="project" value="UniProtKB-KW"/>
</dbReference>
<dbReference type="Gene3D" id="3.30.200.20">
    <property type="entry name" value="Phosphorylase Kinase, domain 1"/>
    <property type="match status" value="1"/>
</dbReference>
<dbReference type="Gene3D" id="1.10.510.10">
    <property type="entry name" value="Transferase(Phosphotransferase) domain 1"/>
    <property type="match status" value="1"/>
</dbReference>
<feature type="binding site" evidence="5">
    <location>
        <position position="39"/>
    </location>
    <ligand>
        <name>ATP</name>
        <dbReference type="ChEBI" id="CHEBI:30616"/>
    </ligand>
</feature>
<dbReference type="EMBL" id="VWOX01000013">
    <property type="protein sequence ID" value="KAA5540499.1"/>
    <property type="molecule type" value="Genomic_DNA"/>
</dbReference>
<proteinExistence type="predicted"/>
<dbReference type="PROSITE" id="PS00108">
    <property type="entry name" value="PROTEIN_KINASE_ST"/>
    <property type="match status" value="1"/>
</dbReference>
<keyword evidence="8" id="KW-0723">Serine/threonine-protein kinase</keyword>
<dbReference type="Pfam" id="PF00069">
    <property type="entry name" value="Pkinase"/>
    <property type="match status" value="1"/>
</dbReference>
<dbReference type="InterPro" id="IPR008271">
    <property type="entry name" value="Ser/Thr_kinase_AS"/>
</dbReference>
<dbReference type="InterPro" id="IPR000719">
    <property type="entry name" value="Prot_kinase_dom"/>
</dbReference>
<evidence type="ECO:0000313" key="9">
    <source>
        <dbReference type="Proteomes" id="UP000324479"/>
    </source>
</evidence>
<accession>A0A5M6D434</accession>
<comment type="caution">
    <text evidence="8">The sequence shown here is derived from an EMBL/GenBank/DDBJ whole genome shotgun (WGS) entry which is preliminary data.</text>
</comment>
<protein>
    <submittedName>
        <fullName evidence="8">Serine/threonine protein kinase</fullName>
    </submittedName>
</protein>
<dbReference type="SMART" id="SM00220">
    <property type="entry name" value="S_TKc"/>
    <property type="match status" value="1"/>
</dbReference>
<keyword evidence="2 5" id="KW-0547">Nucleotide-binding</keyword>
<organism evidence="8 9">
    <name type="scientific">Roseiconus nitratireducens</name>
    <dbReference type="NCBI Taxonomy" id="2605748"/>
    <lineage>
        <taxon>Bacteria</taxon>
        <taxon>Pseudomonadati</taxon>
        <taxon>Planctomycetota</taxon>
        <taxon>Planctomycetia</taxon>
        <taxon>Pirellulales</taxon>
        <taxon>Pirellulaceae</taxon>
        <taxon>Roseiconus</taxon>
    </lineage>
</organism>
<dbReference type="PANTHER" id="PTHR43289:SF6">
    <property type="entry name" value="SERINE_THREONINE-PROTEIN KINASE NEKL-3"/>
    <property type="match status" value="1"/>
</dbReference>
<evidence type="ECO:0000256" key="2">
    <source>
        <dbReference type="ARBA" id="ARBA00022741"/>
    </source>
</evidence>
<dbReference type="CDD" id="cd14014">
    <property type="entry name" value="STKc_PknB_like"/>
    <property type="match status" value="1"/>
</dbReference>
<feature type="region of interest" description="Disordered" evidence="6">
    <location>
        <begin position="297"/>
        <end position="348"/>
    </location>
</feature>
<keyword evidence="3 8" id="KW-0418">Kinase</keyword>
<dbReference type="SUPFAM" id="SSF56112">
    <property type="entry name" value="Protein kinase-like (PK-like)"/>
    <property type="match status" value="1"/>
</dbReference>
<dbReference type="PANTHER" id="PTHR43289">
    <property type="entry name" value="MITOGEN-ACTIVATED PROTEIN KINASE KINASE KINASE 20-RELATED"/>
    <property type="match status" value="1"/>
</dbReference>
<keyword evidence="9" id="KW-1185">Reference proteome</keyword>
<evidence type="ECO:0000256" key="3">
    <source>
        <dbReference type="ARBA" id="ARBA00022777"/>
    </source>
</evidence>
<gene>
    <name evidence="8" type="ORF">FYK55_21065</name>
</gene>
<reference evidence="8 9" key="1">
    <citation type="submission" date="2019-08" db="EMBL/GenBank/DDBJ databases">
        <authorList>
            <person name="Dhanesh K."/>
            <person name="Kumar G."/>
            <person name="Sasikala C."/>
            <person name="Venkata Ramana C."/>
        </authorList>
    </citation>
    <scope>NUCLEOTIDE SEQUENCE [LARGE SCALE GENOMIC DNA]</scope>
    <source>
        <strain evidence="8 9">JC645</strain>
    </source>
</reference>
<keyword evidence="4 5" id="KW-0067">ATP-binding</keyword>
<evidence type="ECO:0000256" key="5">
    <source>
        <dbReference type="PROSITE-ProRule" id="PRU10141"/>
    </source>
</evidence>
<dbReference type="RefSeq" id="WP_150078524.1">
    <property type="nucleotide sequence ID" value="NZ_VWOX01000013.1"/>
</dbReference>
<feature type="compositionally biased region" description="Polar residues" evidence="6">
    <location>
        <begin position="328"/>
        <end position="338"/>
    </location>
</feature>
<dbReference type="Proteomes" id="UP000324479">
    <property type="component" value="Unassembled WGS sequence"/>
</dbReference>
<dbReference type="InterPro" id="IPR011009">
    <property type="entry name" value="Kinase-like_dom_sf"/>
</dbReference>
<evidence type="ECO:0000313" key="8">
    <source>
        <dbReference type="EMBL" id="KAA5540499.1"/>
    </source>
</evidence>
<evidence type="ECO:0000256" key="6">
    <source>
        <dbReference type="SAM" id="MobiDB-lite"/>
    </source>
</evidence>
<evidence type="ECO:0000256" key="1">
    <source>
        <dbReference type="ARBA" id="ARBA00022679"/>
    </source>
</evidence>